<dbReference type="Proteomes" id="UP001165080">
    <property type="component" value="Unassembled WGS sequence"/>
</dbReference>
<proteinExistence type="predicted"/>
<feature type="region of interest" description="Disordered" evidence="1">
    <location>
        <begin position="57"/>
        <end position="113"/>
    </location>
</feature>
<feature type="region of interest" description="Disordered" evidence="1">
    <location>
        <begin position="296"/>
        <end position="352"/>
    </location>
</feature>
<name>A0A9W6EYV0_9CHLO</name>
<dbReference type="EMBL" id="BRXU01000002">
    <property type="protein sequence ID" value="GLC49620.1"/>
    <property type="molecule type" value="Genomic_DNA"/>
</dbReference>
<dbReference type="PANTHER" id="PTHR20938:SF0">
    <property type="entry name" value="INTEGRATOR COMPLEX SUBUNIT 4"/>
    <property type="match status" value="1"/>
</dbReference>
<dbReference type="InterPro" id="IPR011989">
    <property type="entry name" value="ARM-like"/>
</dbReference>
<keyword evidence="3" id="KW-1185">Reference proteome</keyword>
<feature type="region of interest" description="Disordered" evidence="1">
    <location>
        <begin position="711"/>
        <end position="749"/>
    </location>
</feature>
<evidence type="ECO:0000313" key="2">
    <source>
        <dbReference type="EMBL" id="GLC49620.1"/>
    </source>
</evidence>
<evidence type="ECO:0000313" key="3">
    <source>
        <dbReference type="Proteomes" id="UP001165080"/>
    </source>
</evidence>
<dbReference type="Gene3D" id="1.25.10.10">
    <property type="entry name" value="Leucine-rich Repeat Variant"/>
    <property type="match status" value="1"/>
</dbReference>
<feature type="compositionally biased region" description="Low complexity" evidence="1">
    <location>
        <begin position="304"/>
        <end position="317"/>
    </location>
</feature>
<gene>
    <name evidence="2" type="primary">PLESTMB000455</name>
    <name evidence="2" type="ORF">PLESTB_000268200</name>
</gene>
<dbReference type="SUPFAM" id="SSF48371">
    <property type="entry name" value="ARM repeat"/>
    <property type="match status" value="1"/>
</dbReference>
<feature type="compositionally biased region" description="Low complexity" evidence="1">
    <location>
        <begin position="711"/>
        <end position="734"/>
    </location>
</feature>
<protein>
    <submittedName>
        <fullName evidence="2">Uncharacterized protein</fullName>
    </submittedName>
</protein>
<evidence type="ECO:0000256" key="1">
    <source>
        <dbReference type="SAM" id="MobiDB-lite"/>
    </source>
</evidence>
<feature type="region of interest" description="Disordered" evidence="1">
    <location>
        <begin position="950"/>
        <end position="979"/>
    </location>
</feature>
<feature type="compositionally biased region" description="Pro residues" evidence="1">
    <location>
        <begin position="86"/>
        <end position="104"/>
    </location>
</feature>
<feature type="region of interest" description="Disordered" evidence="1">
    <location>
        <begin position="606"/>
        <end position="639"/>
    </location>
</feature>
<feature type="compositionally biased region" description="Polar residues" evidence="1">
    <location>
        <begin position="606"/>
        <end position="616"/>
    </location>
</feature>
<comment type="caution">
    <text evidence="2">The sequence shown here is derived from an EMBL/GenBank/DDBJ whole genome shotgun (WGS) entry which is preliminary data.</text>
</comment>
<accession>A0A9W6EYV0</accession>
<dbReference type="InterPro" id="IPR016024">
    <property type="entry name" value="ARM-type_fold"/>
</dbReference>
<sequence>MTDLTSLCALLASMRGTGYTATSCQLDSEAAGTVRWPLFTPRSPHPHPIASQIRKVVESTDAPQGPQPGRAGPPPYGFPASATAEPPQPPPTPRAPNAPEPSPPKLQSASPQLASCGTPLQQLLAAVQRHGAQGPAAALHIASLAAAAIAALRTCSSSSNMDIIHSSNIHQRPHSHDTGFCGGGGVDASSVLRAASAWLADVGGDVTAPEPAARAAMTGLADLLTGALRLMLAAPPAAAAAAAAAAALYEPRCDAIRLTAAAVGALYGRCADAAAVAAAARLLGCCLQLQLQLPPRHGRHSTSAAGEAAAAAPQPQGDVPEGEIAGRGWGMPGAGHGGGGGDGEAGAAEAADSRPVGLSEAAGWVALLELRRHPHPVVRTACLGAVHQACAAAASARRRLSASLAPFLPYAAAAAPAAAAPPPHLLDPCAAAAAYSAAVASLEDDAEEPRAAAAALVSELAVLVPDLSYGTHFGVAARLVDDGFMRLCALVADPQRGLRLQALRALGGLHAASLRVKLQALSKKTTLRVAAPPPAAAATAVAAAAQPAAAAATAGGGGGGGRAGGKRPAADAAAAAGAGSVLSTRGAGGGPAAGASAKRLTASAWEPQSSWLTATKSGSGSGSGSGSASRPGIAGAGNGGGGGGGGDLALLENAVGAFVLGSEDEHWEVRAATLDAMTRLAEFEYRTAAAAAVAAAGPAVPVAAPPPPAVPAGTAPGPAESAEPAAGSGAPVAGGTRGGARAGGGGAAAGTAPGLSVRIGGIGGSAGSRIAAGGGNAEAAAAICEALVDALLDELPEVRRAAARGVGRLLRLEVAARRQVSAAEAEATAAEVAAAAAAPSRRGLPPLLNEEAIRTLAAAARDTDGETRRAVVRALGLLRLPRPALLREVVQALRRCVAANPSAPDWRAAAAAAWRLGAAAPAAAAASVRDLSPKPDELAATPTAIEAAAATAGSGGDTGEYAERAAARSPPPPAPAAADPVCVRRSALRRLRFDPALRLLVLGGAHAVQPEALAAALPPYLTGPLLAEVGRLYRP</sequence>
<feature type="compositionally biased region" description="Gly residues" evidence="1">
    <location>
        <begin position="735"/>
        <end position="748"/>
    </location>
</feature>
<reference evidence="2 3" key="1">
    <citation type="journal article" date="2023" name="Commun. Biol.">
        <title>Reorganization of the ancestral sex-determining regions during the evolution of trioecy in Pleodorina starrii.</title>
        <authorList>
            <person name="Takahashi K."/>
            <person name="Suzuki S."/>
            <person name="Kawai-Toyooka H."/>
            <person name="Yamamoto K."/>
            <person name="Hamaji T."/>
            <person name="Ootsuki R."/>
            <person name="Yamaguchi H."/>
            <person name="Kawachi M."/>
            <person name="Higashiyama T."/>
            <person name="Nozaki H."/>
        </authorList>
    </citation>
    <scope>NUCLEOTIDE SEQUENCE [LARGE SCALE GENOMIC DNA]</scope>
    <source>
        <strain evidence="2 3">NIES-4479</strain>
    </source>
</reference>
<dbReference type="AlphaFoldDB" id="A0A9W6EYV0"/>
<dbReference type="PANTHER" id="PTHR20938">
    <property type="entry name" value="INTEGRATOR COMPLEX SUBUNIT 4"/>
    <property type="match status" value="1"/>
</dbReference>
<feature type="compositionally biased region" description="Gly residues" evidence="1">
    <location>
        <begin position="325"/>
        <end position="344"/>
    </location>
</feature>
<organism evidence="2 3">
    <name type="scientific">Pleodorina starrii</name>
    <dbReference type="NCBI Taxonomy" id="330485"/>
    <lineage>
        <taxon>Eukaryota</taxon>
        <taxon>Viridiplantae</taxon>
        <taxon>Chlorophyta</taxon>
        <taxon>core chlorophytes</taxon>
        <taxon>Chlorophyceae</taxon>
        <taxon>CS clade</taxon>
        <taxon>Chlamydomonadales</taxon>
        <taxon>Volvocaceae</taxon>
        <taxon>Pleodorina</taxon>
    </lineage>
</organism>